<organism evidence="1 2">
    <name type="scientific">Blattamonas nauphoetae</name>
    <dbReference type="NCBI Taxonomy" id="2049346"/>
    <lineage>
        <taxon>Eukaryota</taxon>
        <taxon>Metamonada</taxon>
        <taxon>Preaxostyla</taxon>
        <taxon>Oxymonadida</taxon>
        <taxon>Blattamonas</taxon>
    </lineage>
</organism>
<evidence type="ECO:0000313" key="2">
    <source>
        <dbReference type="Proteomes" id="UP001281761"/>
    </source>
</evidence>
<reference evidence="1 2" key="1">
    <citation type="journal article" date="2022" name="bioRxiv">
        <title>Genomics of Preaxostyla Flagellates Illuminates Evolutionary Transitions and the Path Towards Mitochondrial Loss.</title>
        <authorList>
            <person name="Novak L.V.F."/>
            <person name="Treitli S.C."/>
            <person name="Pyrih J."/>
            <person name="Halakuc P."/>
            <person name="Pipaliya S.V."/>
            <person name="Vacek V."/>
            <person name="Brzon O."/>
            <person name="Soukal P."/>
            <person name="Eme L."/>
            <person name="Dacks J.B."/>
            <person name="Karnkowska A."/>
            <person name="Elias M."/>
            <person name="Hampl V."/>
        </authorList>
    </citation>
    <scope>NUCLEOTIDE SEQUENCE [LARGE SCALE GENOMIC DNA]</scope>
    <source>
        <strain evidence="1">NAU3</strain>
        <tissue evidence="1">Gut</tissue>
    </source>
</reference>
<comment type="caution">
    <text evidence="1">The sequence shown here is derived from an EMBL/GenBank/DDBJ whole genome shotgun (WGS) entry which is preliminary data.</text>
</comment>
<evidence type="ECO:0000313" key="1">
    <source>
        <dbReference type="EMBL" id="KAK2956045.1"/>
    </source>
</evidence>
<accession>A0ABQ9XX59</accession>
<gene>
    <name evidence="1" type="ORF">BLNAU_9021</name>
</gene>
<proteinExistence type="predicted"/>
<name>A0ABQ9XX59_9EUKA</name>
<sequence>MNLRLTRSYYVKPPNFVVPIIKQKKGILHNEIDEHSLFFSDAPLDESDAPRPTMEKLTMTYFVEIGLRFIFDKRVRHSLEHLNFVSSVYEHAIQQFPSSTSLILKSALFEASFQKNYLKAQKLIQQATIEYPHFFNQWTIFSIGKELDDMVEAERMKINDDPMQGLGMNDGDKGGGTGGAQAKLETTKMISLAVLNLLDQPWYSVDRLHLVVDLLNDDTARSEERPSHPISAEGTPTIHTDALRETIKQAVKYLEMLNQIAVFGNEALDATLTAGVSDTVLSKLKIPRTRGMFPAADKSVTLA</sequence>
<protein>
    <submittedName>
        <fullName evidence="1">Uncharacterized protein</fullName>
    </submittedName>
</protein>
<keyword evidence="2" id="KW-1185">Reference proteome</keyword>
<dbReference type="Proteomes" id="UP001281761">
    <property type="component" value="Unassembled WGS sequence"/>
</dbReference>
<dbReference type="EMBL" id="JARBJD010000060">
    <property type="protein sequence ID" value="KAK2956045.1"/>
    <property type="molecule type" value="Genomic_DNA"/>
</dbReference>